<keyword evidence="3" id="KW-1185">Reference proteome</keyword>
<evidence type="ECO:0000256" key="1">
    <source>
        <dbReference type="SAM" id="MobiDB-lite"/>
    </source>
</evidence>
<gene>
    <name evidence="2" type="ORF">EEJ42_12230</name>
</gene>
<dbReference type="AlphaFoldDB" id="A0A3M8WE05"/>
<reference evidence="2 3" key="1">
    <citation type="submission" date="2018-11" db="EMBL/GenBank/DDBJ databases">
        <title>The Potential of Streptomyces as Biocontrol Agents against the Tomato grey mould, Botrytis cinerea (Gray mold) Frontiers in Microbiology.</title>
        <authorList>
            <person name="Li D."/>
        </authorList>
    </citation>
    <scope>NUCLEOTIDE SEQUENCE [LARGE SCALE GENOMIC DNA]</scope>
    <source>
        <strain evidence="2 3">NEAU-LD23</strain>
    </source>
</reference>
<name>A0A3M8WE05_9ACTN</name>
<organism evidence="2 3">
    <name type="scientific">Streptomyces botrytidirepellens</name>
    <dbReference type="NCBI Taxonomy" id="2486417"/>
    <lineage>
        <taxon>Bacteria</taxon>
        <taxon>Bacillati</taxon>
        <taxon>Actinomycetota</taxon>
        <taxon>Actinomycetes</taxon>
        <taxon>Kitasatosporales</taxon>
        <taxon>Streptomycetaceae</taxon>
        <taxon>Streptomyces</taxon>
    </lineage>
</organism>
<dbReference type="EMBL" id="RIBZ01000162">
    <property type="protein sequence ID" value="RNG28316.1"/>
    <property type="molecule type" value="Genomic_DNA"/>
</dbReference>
<feature type="compositionally biased region" description="Polar residues" evidence="1">
    <location>
        <begin position="222"/>
        <end position="231"/>
    </location>
</feature>
<feature type="region of interest" description="Disordered" evidence="1">
    <location>
        <begin position="161"/>
        <end position="231"/>
    </location>
</feature>
<protein>
    <submittedName>
        <fullName evidence="2">Uncharacterized protein</fullName>
    </submittedName>
</protein>
<evidence type="ECO:0000313" key="3">
    <source>
        <dbReference type="Proteomes" id="UP000275401"/>
    </source>
</evidence>
<sequence>MRLFLPPGLHRIVHDGSRDAAERAELVLSHIGHGNLPHDSAWNTTEHAAFEDLFREQLLSTEPQRPATHLTFHVLPLRDQDLPLHDVKATWVRFIDSPGIEVQLAGMSWRASQRPSVNHSAVFDPPVDAAIAPQRSKDTSSPNHDHAMRRLTYRARFSDIGDLLPGQAPRRTEEASPYAGREADIRAMGARLQKGIAERAAGQPGAASGQQAPTDHHVHQQDPGQQTPRIR</sequence>
<feature type="compositionally biased region" description="Low complexity" evidence="1">
    <location>
        <begin position="200"/>
        <end position="213"/>
    </location>
</feature>
<dbReference type="Proteomes" id="UP000275401">
    <property type="component" value="Unassembled WGS sequence"/>
</dbReference>
<dbReference type="RefSeq" id="WP_123099971.1">
    <property type="nucleotide sequence ID" value="NZ_RIBZ01000162.1"/>
</dbReference>
<evidence type="ECO:0000313" key="2">
    <source>
        <dbReference type="EMBL" id="RNG28316.1"/>
    </source>
</evidence>
<proteinExistence type="predicted"/>
<accession>A0A3M8WE05</accession>
<comment type="caution">
    <text evidence="2">The sequence shown here is derived from an EMBL/GenBank/DDBJ whole genome shotgun (WGS) entry which is preliminary data.</text>
</comment>